<dbReference type="RefSeq" id="WP_343909621.1">
    <property type="nucleotide sequence ID" value="NZ_BAAAJE010000026.1"/>
</dbReference>
<protein>
    <submittedName>
        <fullName evidence="2">Polysaccharide deacetylase</fullName>
    </submittedName>
</protein>
<evidence type="ECO:0000313" key="2">
    <source>
        <dbReference type="EMBL" id="GAA1158615.1"/>
    </source>
</evidence>
<dbReference type="PANTHER" id="PTHR47561:SF1">
    <property type="entry name" value="POLYSACCHARIDE DEACETYLASE FAMILY PROTEIN (AFU_ORTHOLOGUE AFUA_6G05030)"/>
    <property type="match status" value="1"/>
</dbReference>
<dbReference type="Proteomes" id="UP001499979">
    <property type="component" value="Unassembled WGS sequence"/>
</dbReference>
<dbReference type="Pfam" id="PF01522">
    <property type="entry name" value="Polysacc_deac_1"/>
    <property type="match status" value="1"/>
</dbReference>
<name>A0ABN1UMK0_9ACTN</name>
<dbReference type="InterPro" id="IPR037950">
    <property type="entry name" value="PgdA-like"/>
</dbReference>
<accession>A0ABN1UMK0</accession>
<feature type="domain" description="NodB homology" evidence="1">
    <location>
        <begin position="34"/>
        <end position="268"/>
    </location>
</feature>
<dbReference type="PANTHER" id="PTHR47561">
    <property type="entry name" value="POLYSACCHARIDE DEACETYLASE FAMILY PROTEIN (AFU_ORTHOLOGUE AFUA_6G05030)"/>
    <property type="match status" value="1"/>
</dbReference>
<dbReference type="EMBL" id="BAAAJE010000026">
    <property type="protein sequence ID" value="GAA1158615.1"/>
    <property type="molecule type" value="Genomic_DNA"/>
</dbReference>
<comment type="caution">
    <text evidence="2">The sequence shown here is derived from an EMBL/GenBank/DDBJ whole genome shotgun (WGS) entry which is preliminary data.</text>
</comment>
<dbReference type="InterPro" id="IPR011330">
    <property type="entry name" value="Glyco_hydro/deAcase_b/a-brl"/>
</dbReference>
<gene>
    <name evidence="2" type="ORF">GCM10009606_40540</name>
</gene>
<dbReference type="InterPro" id="IPR002509">
    <property type="entry name" value="NODB_dom"/>
</dbReference>
<keyword evidence="3" id="KW-1185">Reference proteome</keyword>
<sequence length="286" mass="32068">MPLQLPEGKRFAAALTFDLDAQCLWMGMLGIDSPSYHSRGEFGALVGAFRVLDLLAEFDIKATWCVPGHSLVTFPDTIEKILEAGHEIAAHGCYHEAIPTLEPAEERRLMDVQLAQHQQIVGRLPRGYRSPAWDYSAVTAQILEDYGFDWDSSLMGRDFEPYRARPVDVRYEEASTFGAPSPLVELPVSWYLDDAPDVDYIRETAPGLGSHRDMGLRWQEILDYGRAHHPGGLFNLTMHPQTIGRAHHMLVLESLIQHAVSAGDVWFTTLSDACDAWIAHEETLAR</sequence>
<dbReference type="Gene3D" id="3.20.20.370">
    <property type="entry name" value="Glycoside hydrolase/deacetylase"/>
    <property type="match status" value="1"/>
</dbReference>
<reference evidence="2 3" key="1">
    <citation type="journal article" date="2019" name="Int. J. Syst. Evol. Microbiol.">
        <title>The Global Catalogue of Microorganisms (GCM) 10K type strain sequencing project: providing services to taxonomists for standard genome sequencing and annotation.</title>
        <authorList>
            <consortium name="The Broad Institute Genomics Platform"/>
            <consortium name="The Broad Institute Genome Sequencing Center for Infectious Disease"/>
            <person name="Wu L."/>
            <person name="Ma J."/>
        </authorList>
    </citation>
    <scope>NUCLEOTIDE SEQUENCE [LARGE SCALE GENOMIC DNA]</scope>
    <source>
        <strain evidence="2 3">JCM 11813</strain>
    </source>
</reference>
<evidence type="ECO:0000313" key="3">
    <source>
        <dbReference type="Proteomes" id="UP001499979"/>
    </source>
</evidence>
<organism evidence="2 3">
    <name type="scientific">Nocardioides aquiterrae</name>
    <dbReference type="NCBI Taxonomy" id="203799"/>
    <lineage>
        <taxon>Bacteria</taxon>
        <taxon>Bacillati</taxon>
        <taxon>Actinomycetota</taxon>
        <taxon>Actinomycetes</taxon>
        <taxon>Propionibacteriales</taxon>
        <taxon>Nocardioidaceae</taxon>
        <taxon>Nocardioides</taxon>
    </lineage>
</organism>
<dbReference type="PROSITE" id="PS51677">
    <property type="entry name" value="NODB"/>
    <property type="match status" value="1"/>
</dbReference>
<dbReference type="CDD" id="cd10938">
    <property type="entry name" value="CE4_HpPgdA_like"/>
    <property type="match status" value="1"/>
</dbReference>
<dbReference type="SUPFAM" id="SSF88713">
    <property type="entry name" value="Glycoside hydrolase/deacetylase"/>
    <property type="match status" value="1"/>
</dbReference>
<proteinExistence type="predicted"/>
<evidence type="ECO:0000259" key="1">
    <source>
        <dbReference type="PROSITE" id="PS51677"/>
    </source>
</evidence>